<dbReference type="Proteomes" id="UP000612055">
    <property type="component" value="Unassembled WGS sequence"/>
</dbReference>
<comment type="caution">
    <text evidence="1">The sequence shown here is derived from an EMBL/GenBank/DDBJ whole genome shotgun (WGS) entry which is preliminary data.</text>
</comment>
<organism evidence="1 2">
    <name type="scientific">Edaphochlamys debaryana</name>
    <dbReference type="NCBI Taxonomy" id="47281"/>
    <lineage>
        <taxon>Eukaryota</taxon>
        <taxon>Viridiplantae</taxon>
        <taxon>Chlorophyta</taxon>
        <taxon>core chlorophytes</taxon>
        <taxon>Chlorophyceae</taxon>
        <taxon>CS clade</taxon>
        <taxon>Chlamydomonadales</taxon>
        <taxon>Chlamydomonadales incertae sedis</taxon>
        <taxon>Edaphochlamys</taxon>
    </lineage>
</organism>
<sequence>MTESLRVLGVGADRYAEVAAAAPALRPLRRGDVGGLLRRLEGDYRKAYFVTGVLDDSIYDPDCYFADPTIAFSGVALWKRNLALLTPFLEAPRVALRGMRRLGRDEEGAEVVRAEWRLTTGLKLPWRPLVDIEGATEYTLNQESNRIVRHVEFWAVSGTEAVLQIFRPGPRRED</sequence>
<name>A0A836BWF6_9CHLO</name>
<evidence type="ECO:0008006" key="3">
    <source>
        <dbReference type="Google" id="ProtNLM"/>
    </source>
</evidence>
<dbReference type="EMBL" id="JAEHOE010000051">
    <property type="protein sequence ID" value="KAG2491666.1"/>
    <property type="molecule type" value="Genomic_DNA"/>
</dbReference>
<dbReference type="InterPro" id="IPR018790">
    <property type="entry name" value="DUF2358"/>
</dbReference>
<dbReference type="PANTHER" id="PTHR34123:SF4">
    <property type="entry name" value="PHOSPHORIBOSYLTRANSFERASE-LIKE PROTEIN, PUTATIVE (DUF2358)-RELATED"/>
    <property type="match status" value="1"/>
</dbReference>
<reference evidence="1" key="1">
    <citation type="journal article" date="2020" name="bioRxiv">
        <title>Comparative genomics of Chlamydomonas.</title>
        <authorList>
            <person name="Craig R.J."/>
            <person name="Hasan A.R."/>
            <person name="Ness R.W."/>
            <person name="Keightley P.D."/>
        </authorList>
    </citation>
    <scope>NUCLEOTIDE SEQUENCE</scope>
    <source>
        <strain evidence="1">CCAP 11/70</strain>
    </source>
</reference>
<evidence type="ECO:0000313" key="2">
    <source>
        <dbReference type="Proteomes" id="UP000612055"/>
    </source>
</evidence>
<proteinExistence type="predicted"/>
<accession>A0A836BWF6</accession>
<gene>
    <name evidence="1" type="ORF">HYH03_010035</name>
</gene>
<dbReference type="OrthoDB" id="348976at2759"/>
<keyword evidence="2" id="KW-1185">Reference proteome</keyword>
<dbReference type="AlphaFoldDB" id="A0A836BWF6"/>
<protein>
    <recommendedName>
        <fullName evidence="3">SnoaL-like domain-containing protein</fullName>
    </recommendedName>
</protein>
<dbReference type="PANTHER" id="PTHR34123">
    <property type="entry name" value="OS04G0578200 PROTEIN"/>
    <property type="match status" value="1"/>
</dbReference>
<evidence type="ECO:0000313" key="1">
    <source>
        <dbReference type="EMBL" id="KAG2491666.1"/>
    </source>
</evidence>
<dbReference type="Pfam" id="PF10184">
    <property type="entry name" value="DUF2358"/>
    <property type="match status" value="1"/>
</dbReference>